<dbReference type="InterPro" id="IPR052339">
    <property type="entry name" value="Fe-S_Maturation_MIP18"/>
</dbReference>
<dbReference type="PANTHER" id="PTHR42831">
    <property type="entry name" value="FE-S PROTEIN MATURATION AUXILIARY FACTOR YITW"/>
    <property type="match status" value="1"/>
</dbReference>
<evidence type="ECO:0000259" key="1">
    <source>
        <dbReference type="Pfam" id="PF01883"/>
    </source>
</evidence>
<sequence>MNEVRQDGQIVDQIIKALQGVVDPELGIDLVNLGLIYGIDMTIDGTVTVTMTLTTMGCPITDVLRQMIETAIRKVNGVCRVRVDVVWEPAWTPARMSRLAKITLGYHG</sequence>
<dbReference type="Pfam" id="PF01883">
    <property type="entry name" value="FeS_assembly_P"/>
    <property type="match status" value="1"/>
</dbReference>
<dbReference type="GeneID" id="87979542"/>
<dbReference type="PANTHER" id="PTHR42831:SF1">
    <property type="entry name" value="FE-S PROTEIN MATURATION AUXILIARY FACTOR YITW"/>
    <property type="match status" value="1"/>
</dbReference>
<dbReference type="InterPro" id="IPR034904">
    <property type="entry name" value="FSCA_dom_sf"/>
</dbReference>
<feature type="domain" description="MIP18 family-like" evidence="1">
    <location>
        <begin position="12"/>
        <end position="83"/>
    </location>
</feature>
<dbReference type="Proteomes" id="UP000051085">
    <property type="component" value="Unassembled WGS sequence"/>
</dbReference>
<proteinExistence type="predicted"/>
<dbReference type="RefSeq" id="WP_057806869.1">
    <property type="nucleotide sequence ID" value="NZ_AZGO01000043.1"/>
</dbReference>
<dbReference type="SUPFAM" id="SSF117916">
    <property type="entry name" value="Fe-S cluster assembly (FSCA) domain-like"/>
    <property type="match status" value="1"/>
</dbReference>
<gene>
    <name evidence="2" type="ORF">FD34_GL001612</name>
</gene>
<reference evidence="2 3" key="1">
    <citation type="journal article" date="2015" name="Genome Announc.">
        <title>Expanding the biotechnology potential of lactobacilli through comparative genomics of 213 strains and associated genera.</title>
        <authorList>
            <person name="Sun Z."/>
            <person name="Harris H.M."/>
            <person name="McCann A."/>
            <person name="Guo C."/>
            <person name="Argimon S."/>
            <person name="Zhang W."/>
            <person name="Yang X."/>
            <person name="Jeffery I.B."/>
            <person name="Cooney J.C."/>
            <person name="Kagawa T.F."/>
            <person name="Liu W."/>
            <person name="Song Y."/>
            <person name="Salvetti E."/>
            <person name="Wrobel A."/>
            <person name="Rasinkangas P."/>
            <person name="Parkhill J."/>
            <person name="Rea M.C."/>
            <person name="O'Sullivan O."/>
            <person name="Ritari J."/>
            <person name="Douillard F.P."/>
            <person name="Paul Ross R."/>
            <person name="Yang R."/>
            <person name="Briner A.E."/>
            <person name="Felis G.E."/>
            <person name="de Vos W.M."/>
            <person name="Barrangou R."/>
            <person name="Klaenhammer T.R."/>
            <person name="Caufield P.W."/>
            <person name="Cui Y."/>
            <person name="Zhang H."/>
            <person name="O'Toole P.W."/>
        </authorList>
    </citation>
    <scope>NUCLEOTIDE SEQUENCE [LARGE SCALE GENOMIC DNA]</scope>
    <source>
        <strain evidence="2 3">DSM 8475</strain>
    </source>
</reference>
<protein>
    <submittedName>
        <fullName evidence="2">FeS assembly SUF system protein</fullName>
    </submittedName>
</protein>
<dbReference type="Gene3D" id="3.30.300.130">
    <property type="entry name" value="Fe-S cluster assembly (FSCA)"/>
    <property type="match status" value="1"/>
</dbReference>
<evidence type="ECO:0000313" key="3">
    <source>
        <dbReference type="Proteomes" id="UP000051085"/>
    </source>
</evidence>
<dbReference type="EMBL" id="AZGO01000043">
    <property type="protein sequence ID" value="KRM36920.1"/>
    <property type="molecule type" value="Genomic_DNA"/>
</dbReference>
<dbReference type="InterPro" id="IPR002744">
    <property type="entry name" value="MIP18-like"/>
</dbReference>
<organism evidence="2 3">
    <name type="scientific">Limosilactobacillus pontis DSM 8475</name>
    <dbReference type="NCBI Taxonomy" id="1423794"/>
    <lineage>
        <taxon>Bacteria</taxon>
        <taxon>Bacillati</taxon>
        <taxon>Bacillota</taxon>
        <taxon>Bacilli</taxon>
        <taxon>Lactobacillales</taxon>
        <taxon>Lactobacillaceae</taxon>
        <taxon>Limosilactobacillus</taxon>
    </lineage>
</organism>
<accession>A0A922PUV5</accession>
<evidence type="ECO:0000313" key="2">
    <source>
        <dbReference type="EMBL" id="KRM36920.1"/>
    </source>
</evidence>
<name>A0A922PUV5_9LACO</name>
<comment type="caution">
    <text evidence="2">The sequence shown here is derived from an EMBL/GenBank/DDBJ whole genome shotgun (WGS) entry which is preliminary data.</text>
</comment>
<dbReference type="AlphaFoldDB" id="A0A922PUV5"/>